<keyword evidence="3" id="KW-0067">ATP-binding</keyword>
<dbReference type="InterPro" id="IPR027417">
    <property type="entry name" value="P-loop_NTPase"/>
</dbReference>
<sequence>MADLLGNEHETWRFVNETAWDEEHDEEYDEEFEDDSTDTPCSHLKFQLTGWLDNVTIYYGPDHGSFAPPPPDFLPADSGLRVLLKKKRKERKKIAQETARINYASPGASPPQSSDDGDGPDEATAAAPVQKVSLTEAQTTKLKELLLSGRALVQDGIETTKYRDISSPFALDKDELVDEVETVVLQGEEEPRCLMSHQKDAIGRWEENMSRYKACLLADDMGLGKTIIIISIVVRLKARLQSEGGPGQFMTVVPRTLLGSWQTELRRAPSISYTVVESRNIARSQLLGYDVILATHGAISQSFAELEARRRDFHCIREGYEDELLGHYEAEYEERRRRTRGHDRVGAQAVIVRDRTDVPLLSLHVDQLVIDEAHHMKNPDTILARGMRTISADCRGSLTGTPFQNHLSDFGALLQYHRIMPFCIPGVFKSCFVSKKWKVSIPADSRNTYHRNDAIISAVRAAFSIRRVRDQTFDGEPMLGIPDWHYIEYDVDLSNDAQALQEPTRWFWDKDYQRMFYEEEGEGVEKPFPGGNALVAIVHARMHAVHPMLHQARYSEFGVDDIEHLESGAAADYDLALRLTSREDISETEEVSNAHLDAAALASERLEALRSAGELAENVRHDIEKRRTQFLDFFRQAPKAWRSDKLYGVAETISHLIAMRLVEASKLRTNEEKNHHLATHKILVFCEHLSALDILEIGLLEEFGIQMARYDGIQTPQQRAQTLKEFGEDEKKAIRHYVYSKTVGVLALTTRAGAEGITLEHASDVFIVAPAWNPFIEDQIIERAARKVREKVVTVHRFLALRSCESLVHERQKYKRTQTARVLDDRLVEKRATALTNMSDAAWLKTVGLERVSSGAQRGTIQV</sequence>
<evidence type="ECO:0000259" key="5">
    <source>
        <dbReference type="PROSITE" id="PS51192"/>
    </source>
</evidence>
<organism evidence="7 8">
    <name type="scientific">Salinomyces thailandicus</name>
    <dbReference type="NCBI Taxonomy" id="706561"/>
    <lineage>
        <taxon>Eukaryota</taxon>
        <taxon>Fungi</taxon>
        <taxon>Dikarya</taxon>
        <taxon>Ascomycota</taxon>
        <taxon>Pezizomycotina</taxon>
        <taxon>Dothideomycetes</taxon>
        <taxon>Dothideomycetidae</taxon>
        <taxon>Mycosphaerellales</taxon>
        <taxon>Teratosphaeriaceae</taxon>
        <taxon>Salinomyces</taxon>
    </lineage>
</organism>
<feature type="domain" description="Helicase C-terminal" evidence="6">
    <location>
        <begin position="661"/>
        <end position="839"/>
    </location>
</feature>
<feature type="region of interest" description="Disordered" evidence="4">
    <location>
        <begin position="95"/>
        <end position="132"/>
    </location>
</feature>
<accession>A0A4U0U3L4</accession>
<evidence type="ECO:0000256" key="3">
    <source>
        <dbReference type="ARBA" id="ARBA00022840"/>
    </source>
</evidence>
<dbReference type="Gene3D" id="3.40.50.300">
    <property type="entry name" value="P-loop containing nucleotide triphosphate hydrolases"/>
    <property type="match status" value="1"/>
</dbReference>
<dbReference type="PROSITE" id="PS51194">
    <property type="entry name" value="HELICASE_CTER"/>
    <property type="match status" value="1"/>
</dbReference>
<dbReference type="SUPFAM" id="SSF52540">
    <property type="entry name" value="P-loop containing nucleoside triphosphate hydrolases"/>
    <property type="match status" value="2"/>
</dbReference>
<dbReference type="InterPro" id="IPR001650">
    <property type="entry name" value="Helicase_C-like"/>
</dbReference>
<reference evidence="7 8" key="1">
    <citation type="submission" date="2017-03" db="EMBL/GenBank/DDBJ databases">
        <title>Genomes of endolithic fungi from Antarctica.</title>
        <authorList>
            <person name="Coleine C."/>
            <person name="Masonjones S."/>
            <person name="Stajich J.E."/>
        </authorList>
    </citation>
    <scope>NUCLEOTIDE SEQUENCE [LARGE SCALE GENOMIC DNA]</scope>
    <source>
        <strain evidence="7 8">CCFEE 6315</strain>
    </source>
</reference>
<dbReference type="InterPro" id="IPR000330">
    <property type="entry name" value="SNF2_N"/>
</dbReference>
<evidence type="ECO:0000313" key="7">
    <source>
        <dbReference type="EMBL" id="TKA29487.1"/>
    </source>
</evidence>
<dbReference type="GO" id="GO:0008094">
    <property type="term" value="F:ATP-dependent activity, acting on DNA"/>
    <property type="evidence" value="ECO:0007669"/>
    <property type="project" value="TreeGrafter"/>
</dbReference>
<protein>
    <submittedName>
        <fullName evidence="7">Uncharacterized protein</fullName>
    </submittedName>
</protein>
<name>A0A4U0U3L4_9PEZI</name>
<dbReference type="AlphaFoldDB" id="A0A4U0U3L4"/>
<dbReference type="GO" id="GO:0016787">
    <property type="term" value="F:hydrolase activity"/>
    <property type="evidence" value="ECO:0007669"/>
    <property type="project" value="UniProtKB-KW"/>
</dbReference>
<dbReference type="SMART" id="SM00490">
    <property type="entry name" value="HELICc"/>
    <property type="match status" value="1"/>
</dbReference>
<dbReference type="CDD" id="cd18793">
    <property type="entry name" value="SF2_C_SNF"/>
    <property type="match status" value="1"/>
</dbReference>
<comment type="caution">
    <text evidence="7">The sequence shown here is derived from an EMBL/GenBank/DDBJ whole genome shotgun (WGS) entry which is preliminary data.</text>
</comment>
<dbReference type="GO" id="GO:0006281">
    <property type="term" value="P:DNA repair"/>
    <property type="evidence" value="ECO:0007669"/>
    <property type="project" value="TreeGrafter"/>
</dbReference>
<evidence type="ECO:0000259" key="6">
    <source>
        <dbReference type="PROSITE" id="PS51194"/>
    </source>
</evidence>
<evidence type="ECO:0000256" key="2">
    <source>
        <dbReference type="ARBA" id="ARBA00022801"/>
    </source>
</evidence>
<dbReference type="InterPro" id="IPR049730">
    <property type="entry name" value="SNF2/RAD54-like_C"/>
</dbReference>
<dbReference type="InterPro" id="IPR014001">
    <property type="entry name" value="Helicase_ATP-bd"/>
</dbReference>
<keyword evidence="8" id="KW-1185">Reference proteome</keyword>
<evidence type="ECO:0000313" key="8">
    <source>
        <dbReference type="Proteomes" id="UP000308549"/>
    </source>
</evidence>
<dbReference type="PANTHER" id="PTHR45626">
    <property type="entry name" value="TRANSCRIPTION TERMINATION FACTOR 2-RELATED"/>
    <property type="match status" value="1"/>
</dbReference>
<dbReference type="InterPro" id="IPR050628">
    <property type="entry name" value="SNF2_RAD54_helicase_TF"/>
</dbReference>
<dbReference type="GO" id="GO:0005524">
    <property type="term" value="F:ATP binding"/>
    <property type="evidence" value="ECO:0007669"/>
    <property type="project" value="UniProtKB-KW"/>
</dbReference>
<dbReference type="SMART" id="SM00487">
    <property type="entry name" value="DEXDc"/>
    <property type="match status" value="1"/>
</dbReference>
<feature type="domain" description="Helicase ATP-binding" evidence="5">
    <location>
        <begin position="206"/>
        <end position="420"/>
    </location>
</feature>
<dbReference type="Pfam" id="PF00176">
    <property type="entry name" value="SNF2-rel_dom"/>
    <property type="match status" value="1"/>
</dbReference>
<dbReference type="Pfam" id="PF00271">
    <property type="entry name" value="Helicase_C"/>
    <property type="match status" value="1"/>
</dbReference>
<dbReference type="PROSITE" id="PS51192">
    <property type="entry name" value="HELICASE_ATP_BIND_1"/>
    <property type="match status" value="1"/>
</dbReference>
<evidence type="ECO:0000256" key="1">
    <source>
        <dbReference type="ARBA" id="ARBA00022741"/>
    </source>
</evidence>
<dbReference type="OrthoDB" id="448448at2759"/>
<dbReference type="Proteomes" id="UP000308549">
    <property type="component" value="Unassembled WGS sequence"/>
</dbReference>
<evidence type="ECO:0000256" key="4">
    <source>
        <dbReference type="SAM" id="MobiDB-lite"/>
    </source>
</evidence>
<feature type="compositionally biased region" description="Low complexity" evidence="4">
    <location>
        <begin position="104"/>
        <end position="114"/>
    </location>
</feature>
<dbReference type="EMBL" id="NAJL01000014">
    <property type="protein sequence ID" value="TKA29487.1"/>
    <property type="molecule type" value="Genomic_DNA"/>
</dbReference>
<dbReference type="Gene3D" id="3.40.50.10810">
    <property type="entry name" value="Tandem AAA-ATPase domain"/>
    <property type="match status" value="1"/>
</dbReference>
<proteinExistence type="predicted"/>
<gene>
    <name evidence="7" type="ORF">B0A50_03500</name>
</gene>
<dbReference type="GO" id="GO:0005634">
    <property type="term" value="C:nucleus"/>
    <property type="evidence" value="ECO:0007669"/>
    <property type="project" value="TreeGrafter"/>
</dbReference>
<keyword evidence="2" id="KW-0378">Hydrolase</keyword>
<keyword evidence="1" id="KW-0547">Nucleotide-binding</keyword>
<dbReference type="InterPro" id="IPR038718">
    <property type="entry name" value="SNF2-like_sf"/>
</dbReference>